<evidence type="ECO:0000313" key="1">
    <source>
        <dbReference type="EMBL" id="NYT28555.1"/>
    </source>
</evidence>
<gene>
    <name evidence="1" type="ORF">H0A76_12275</name>
</gene>
<accession>A0A853FAA0</accession>
<reference evidence="1 2" key="1">
    <citation type="submission" date="2020-05" db="EMBL/GenBank/DDBJ databases">
        <title>Horizontal transmission and recombination maintain forever young bacterial symbiont genomes.</title>
        <authorList>
            <person name="Russell S.L."/>
            <person name="Pepper-Tunick E."/>
            <person name="Svedberg J."/>
            <person name="Byrne A."/>
            <person name="Ruelas Castillo J."/>
            <person name="Vollmers C."/>
            <person name="Beinart R.A."/>
            <person name="Corbett-Detig R."/>
        </authorList>
    </citation>
    <scope>NUCLEOTIDE SEQUENCE [LARGE SCALE GENOMIC DNA]</scope>
    <source>
        <strain evidence="1">455</strain>
    </source>
</reference>
<dbReference type="EMBL" id="JACCHT010000003">
    <property type="protein sequence ID" value="NYT28555.1"/>
    <property type="molecule type" value="Genomic_DNA"/>
</dbReference>
<organism evidence="1 2">
    <name type="scientific">Candidatus Thiodubiliella endoseptemdiera</name>
    <dbReference type="NCBI Taxonomy" id="2738886"/>
    <lineage>
        <taxon>Bacteria</taxon>
        <taxon>Pseudomonadati</taxon>
        <taxon>Pseudomonadota</taxon>
        <taxon>Gammaproteobacteria</taxon>
        <taxon>Candidatus Pseudothioglobaceae</taxon>
        <taxon>Candidatus Thiodubiliella</taxon>
    </lineage>
</organism>
<protein>
    <submittedName>
        <fullName evidence="1">Uncharacterized protein</fullName>
    </submittedName>
</protein>
<dbReference type="Proteomes" id="UP000568751">
    <property type="component" value="Unassembled WGS sequence"/>
</dbReference>
<comment type="caution">
    <text evidence="1">The sequence shown here is derived from an EMBL/GenBank/DDBJ whole genome shotgun (WGS) entry which is preliminary data.</text>
</comment>
<dbReference type="AlphaFoldDB" id="A0A853FAA0"/>
<evidence type="ECO:0000313" key="2">
    <source>
        <dbReference type="Proteomes" id="UP000568751"/>
    </source>
</evidence>
<proteinExistence type="predicted"/>
<sequence>MDSRISRGFFFKKDNRYVKAFKLIDSNFPNKAERDRGIIRVLRAMTDYANSTGMDLSDVSREHADYIAQKEIDDMKSEREVTINRSIKETSDDLYKGMLQEI</sequence>
<name>A0A853FAA0_9GAMM</name>